<dbReference type="PANTHER" id="PTHR36837">
    <property type="entry name" value="POLY(3-HYDROXYALKANOATE) POLYMERASE SUBUNIT PHAC"/>
    <property type="match status" value="1"/>
</dbReference>
<evidence type="ECO:0000256" key="4">
    <source>
        <dbReference type="ARBA" id="ARBA00023315"/>
    </source>
</evidence>
<evidence type="ECO:0000256" key="2">
    <source>
        <dbReference type="ARBA" id="ARBA00022490"/>
    </source>
</evidence>
<comment type="subcellular location">
    <subcellularLocation>
        <location evidence="1">Cytoplasm</location>
    </subcellularLocation>
</comment>
<dbReference type="Pfam" id="PF07167">
    <property type="entry name" value="PhaC_N"/>
    <property type="match status" value="1"/>
</dbReference>
<organism evidence="7">
    <name type="scientific">marine metagenome</name>
    <dbReference type="NCBI Taxonomy" id="408172"/>
    <lineage>
        <taxon>unclassified sequences</taxon>
        <taxon>metagenomes</taxon>
        <taxon>ecological metagenomes</taxon>
    </lineage>
</organism>
<proteinExistence type="predicted"/>
<dbReference type="Pfam" id="PF00561">
    <property type="entry name" value="Abhydrolase_1"/>
    <property type="match status" value="1"/>
</dbReference>
<accession>A0A381YTW6</accession>
<dbReference type="NCBIfam" id="TIGR01838">
    <property type="entry name" value="PHA_synth_I"/>
    <property type="match status" value="1"/>
</dbReference>
<dbReference type="PANTHER" id="PTHR36837:SF5">
    <property type="entry name" value="POLY-3-HYDROXYBUTYRATE SYNTHASE"/>
    <property type="match status" value="1"/>
</dbReference>
<dbReference type="SUPFAM" id="SSF53474">
    <property type="entry name" value="alpha/beta-Hydrolases"/>
    <property type="match status" value="1"/>
</dbReference>
<sequence length="644" mass="73047">MTSNKEARRTDKNKEGNAEFFETVEKMSTAFAENVSKFSEQWNGQWNSQWNEQLTNWYNSWINELPESFTQDAAKPTAFNLRKNLDEIAGGIGGAALPKIDTAKIIEAHFDLWRNYQTLWMNTTAALMQWFGAESEGEDKNPGHEVITPDTGDYRFKDPEWSSNPVFSFIKQSYLLNSHWLRQMIDQTEGVDDATRMKIEFYSRMIVDAMSPTNFALTNPAVLREMKETGGQSIIQGITNYLEDQQAGFDYMCPRHTDISAFKVGENVATAEGSVVYQNQMMQLLQFAPTTKVVYKKPLMIVPPWINKFYILDLREDNSFIRWAVEQGYTVFVISWVNPDETYADKSFDDYVKEGIFAALDAIEKATGEKQVSAIGYCIGGTMLAAALAYMAANEDNRITAVTYFAAQVDFEKAGELLVFTDEQQISQLEPKVREQGYLDGASMAATFNSLRANDLIWYFVINNYLMGKEPPVFDLLYWNADSTRFPAQLLLDYLRNMYQHNKLSQPGGFTLLGEPVDLGKIKIPTYIQAGKEDHIAPPESVFKAVNLYGGPVKFMLAGSGHIAGVINPPSAKKYQHWTNTKKKSYTELEDWFADAKQHPGSWWEDWNKWLSKKSGDKVTARVPGKGKLKIIEAAPGNYVKVRS</sequence>
<keyword evidence="4" id="KW-0012">Acyltransferase</keyword>
<protein>
    <submittedName>
        <fullName evidence="7">Uncharacterized protein</fullName>
    </submittedName>
</protein>
<dbReference type="InterPro" id="IPR010963">
    <property type="entry name" value="PHA_synth_I"/>
</dbReference>
<dbReference type="InterPro" id="IPR010941">
    <property type="entry name" value="PhaC_N"/>
</dbReference>
<evidence type="ECO:0000259" key="6">
    <source>
        <dbReference type="Pfam" id="PF07167"/>
    </source>
</evidence>
<feature type="domain" description="Poly-beta-hydroxybutyrate polymerase N-terminal" evidence="6">
    <location>
        <begin position="153"/>
        <end position="324"/>
    </location>
</feature>
<dbReference type="InterPro" id="IPR000073">
    <property type="entry name" value="AB_hydrolase_1"/>
</dbReference>
<name>A0A381YTW6_9ZZZZ</name>
<reference evidence="7" key="1">
    <citation type="submission" date="2018-05" db="EMBL/GenBank/DDBJ databases">
        <authorList>
            <person name="Lanie J.A."/>
            <person name="Ng W.-L."/>
            <person name="Kazmierczak K.M."/>
            <person name="Andrzejewski T.M."/>
            <person name="Davidsen T.M."/>
            <person name="Wayne K.J."/>
            <person name="Tettelin H."/>
            <person name="Glass J.I."/>
            <person name="Rusch D."/>
            <person name="Podicherti R."/>
            <person name="Tsui H.-C.T."/>
            <person name="Winkler M.E."/>
        </authorList>
    </citation>
    <scope>NUCLEOTIDE SEQUENCE</scope>
</reference>
<keyword evidence="2" id="KW-0963">Cytoplasm</keyword>
<evidence type="ECO:0000256" key="1">
    <source>
        <dbReference type="ARBA" id="ARBA00004496"/>
    </source>
</evidence>
<dbReference type="GO" id="GO:0016746">
    <property type="term" value="F:acyltransferase activity"/>
    <property type="evidence" value="ECO:0007669"/>
    <property type="project" value="UniProtKB-KW"/>
</dbReference>
<dbReference type="AlphaFoldDB" id="A0A381YTW6"/>
<evidence type="ECO:0000256" key="3">
    <source>
        <dbReference type="ARBA" id="ARBA00022679"/>
    </source>
</evidence>
<dbReference type="GO" id="GO:0005737">
    <property type="term" value="C:cytoplasm"/>
    <property type="evidence" value="ECO:0007669"/>
    <property type="project" value="UniProtKB-SubCell"/>
</dbReference>
<dbReference type="EMBL" id="UINC01019050">
    <property type="protein sequence ID" value="SVA80476.1"/>
    <property type="molecule type" value="Genomic_DNA"/>
</dbReference>
<keyword evidence="3" id="KW-0808">Transferase</keyword>
<evidence type="ECO:0000259" key="5">
    <source>
        <dbReference type="Pfam" id="PF00561"/>
    </source>
</evidence>
<dbReference type="Gene3D" id="3.40.50.1820">
    <property type="entry name" value="alpha/beta hydrolase"/>
    <property type="match status" value="1"/>
</dbReference>
<dbReference type="GO" id="GO:0042619">
    <property type="term" value="P:poly-hydroxybutyrate biosynthetic process"/>
    <property type="evidence" value="ECO:0007669"/>
    <property type="project" value="InterPro"/>
</dbReference>
<evidence type="ECO:0000313" key="7">
    <source>
        <dbReference type="EMBL" id="SVA80476.1"/>
    </source>
</evidence>
<dbReference type="InterPro" id="IPR029058">
    <property type="entry name" value="AB_hydrolase_fold"/>
</dbReference>
<feature type="domain" description="AB hydrolase-1" evidence="5">
    <location>
        <begin position="326"/>
        <end position="541"/>
    </location>
</feature>
<dbReference type="InterPro" id="IPR051321">
    <property type="entry name" value="PHA/PHB_synthase"/>
</dbReference>
<gene>
    <name evidence="7" type="ORF">METZ01_LOCUS133330</name>
</gene>